<proteinExistence type="inferred from homology"/>
<dbReference type="Gene3D" id="1.20.5.340">
    <property type="match status" value="1"/>
</dbReference>
<evidence type="ECO:0000256" key="6">
    <source>
        <dbReference type="SAM" id="MobiDB-lite"/>
    </source>
</evidence>
<comment type="similarity">
    <text evidence="2">Belongs to the tropomyosin family.</text>
</comment>
<dbReference type="PANTHER" id="PTHR19269">
    <property type="entry name" value="TROPOMYOSIN"/>
    <property type="match status" value="1"/>
</dbReference>
<comment type="caution">
    <text evidence="7">The sequence shown here is derived from an EMBL/GenBank/DDBJ whole genome shotgun (WGS) entry which is preliminary data.</text>
</comment>
<dbReference type="CTD" id="36343894"/>
<accession>W6UFT0</accession>
<feature type="coiled-coil region" evidence="5">
    <location>
        <begin position="343"/>
        <end position="461"/>
    </location>
</feature>
<evidence type="ECO:0000256" key="5">
    <source>
        <dbReference type="SAM" id="Coils"/>
    </source>
</evidence>
<evidence type="ECO:0000256" key="2">
    <source>
        <dbReference type="ARBA" id="ARBA00009036"/>
    </source>
</evidence>
<dbReference type="AlphaFoldDB" id="W6UFT0"/>
<comment type="function">
    <text evidence="1">Tropomyosin, in association with the troponin complex, plays a central role in the calcium dependent regulation of muscle contraction.</text>
</comment>
<dbReference type="KEGG" id="egl:EGR_08179"/>
<dbReference type="SUPFAM" id="SSF57997">
    <property type="entry name" value="Tropomyosin"/>
    <property type="match status" value="4"/>
</dbReference>
<dbReference type="RefSeq" id="XP_024348138.1">
    <property type="nucleotide sequence ID" value="XM_024497428.1"/>
</dbReference>
<evidence type="ECO:0000256" key="1">
    <source>
        <dbReference type="ARBA" id="ARBA00002987"/>
    </source>
</evidence>
<dbReference type="STRING" id="6210.W6UFT0"/>
<evidence type="ECO:0000256" key="3">
    <source>
        <dbReference type="ARBA" id="ARBA00022737"/>
    </source>
</evidence>
<dbReference type="FunFam" id="1.20.5.340:FF:000001">
    <property type="entry name" value="Tropomyosin alpha-1 chain isoform 2"/>
    <property type="match status" value="1"/>
</dbReference>
<evidence type="ECO:0000313" key="7">
    <source>
        <dbReference type="EMBL" id="EUB56942.1"/>
    </source>
</evidence>
<dbReference type="EMBL" id="APAU02000098">
    <property type="protein sequence ID" value="EUB56942.1"/>
    <property type="molecule type" value="Genomic_DNA"/>
</dbReference>
<reference evidence="7 8" key="1">
    <citation type="journal article" date="2013" name="Nat. Genet.">
        <title>The genome of the hydatid tapeworm Echinococcus granulosus.</title>
        <authorList>
            <person name="Zheng H."/>
            <person name="Zhang W."/>
            <person name="Zhang L."/>
            <person name="Zhang Z."/>
            <person name="Li J."/>
            <person name="Lu G."/>
            <person name="Zhu Y."/>
            <person name="Wang Y."/>
            <person name="Huang Y."/>
            <person name="Liu J."/>
            <person name="Kang H."/>
            <person name="Chen J."/>
            <person name="Wang L."/>
            <person name="Chen A."/>
            <person name="Yu S."/>
            <person name="Gao Z."/>
            <person name="Jin L."/>
            <person name="Gu W."/>
            <person name="Wang Z."/>
            <person name="Zhao L."/>
            <person name="Shi B."/>
            <person name="Wen H."/>
            <person name="Lin R."/>
            <person name="Jones M.K."/>
            <person name="Brejova B."/>
            <person name="Vinar T."/>
            <person name="Zhao G."/>
            <person name="McManus D.P."/>
            <person name="Chen Z."/>
            <person name="Zhou Y."/>
            <person name="Wang S."/>
        </authorList>
    </citation>
    <scope>NUCLEOTIDE SEQUENCE [LARGE SCALE GENOMIC DNA]</scope>
</reference>
<evidence type="ECO:0000313" key="8">
    <source>
        <dbReference type="Proteomes" id="UP000019149"/>
    </source>
</evidence>
<dbReference type="PRINTS" id="PR00194">
    <property type="entry name" value="TROPOMYOSIN"/>
</dbReference>
<keyword evidence="3" id="KW-0677">Repeat</keyword>
<dbReference type="Pfam" id="PF00261">
    <property type="entry name" value="Tropomyosin"/>
    <property type="match status" value="3"/>
</dbReference>
<protein>
    <submittedName>
        <fullName evidence="7">Tropomyosin-2</fullName>
    </submittedName>
</protein>
<dbReference type="OrthoDB" id="128924at2759"/>
<keyword evidence="4 5" id="KW-0175">Coiled coil</keyword>
<keyword evidence="8" id="KW-1185">Reference proteome</keyword>
<organism evidence="7 8">
    <name type="scientific">Echinococcus granulosus</name>
    <name type="common">Hydatid tapeworm</name>
    <dbReference type="NCBI Taxonomy" id="6210"/>
    <lineage>
        <taxon>Eukaryota</taxon>
        <taxon>Metazoa</taxon>
        <taxon>Spiralia</taxon>
        <taxon>Lophotrochozoa</taxon>
        <taxon>Platyhelminthes</taxon>
        <taxon>Cestoda</taxon>
        <taxon>Eucestoda</taxon>
        <taxon>Cyclophyllidea</taxon>
        <taxon>Taeniidae</taxon>
        <taxon>Echinococcus</taxon>
        <taxon>Echinococcus granulosus group</taxon>
    </lineage>
</organism>
<dbReference type="Gene3D" id="1.20.5.170">
    <property type="match status" value="2"/>
</dbReference>
<name>W6UFT0_ECHGR</name>
<dbReference type="InterPro" id="IPR000533">
    <property type="entry name" value="Tropomyosin"/>
</dbReference>
<feature type="region of interest" description="Disordered" evidence="6">
    <location>
        <begin position="113"/>
        <end position="178"/>
    </location>
</feature>
<dbReference type="GeneID" id="36343894"/>
<dbReference type="Proteomes" id="UP000019149">
    <property type="component" value="Unassembled WGS sequence"/>
</dbReference>
<evidence type="ECO:0000256" key="4">
    <source>
        <dbReference type="ARBA" id="ARBA00023054"/>
    </source>
</evidence>
<feature type="region of interest" description="Disordered" evidence="6">
    <location>
        <begin position="604"/>
        <end position="630"/>
    </location>
</feature>
<gene>
    <name evidence="7" type="ORF">EGR_08179</name>
</gene>
<sequence>MGLRAFSSHIIPQWTNSLASSLSISAHACTTTARFSGQFHFYPSFHLTFTYTGLPMEAIKKKMLAMKLDKENAIDLADQLEEQLKEKEMEMSKKEEEMGDVVKRYQGLEAEKEAAETQLAETNQKLEDTEKRAQERRRYSSNSLSGRRRRGGQRRSIPSPHRYHRHPNQHQHLQGSRIHQATSNNSTLRMTLSYTDFPASSTTTFQAAQQRKPRRGRHRYGSKQHIFECECVCQQCGQSAVMINSMYDFRPIGVRPDPEGCAASSTDCEETAAPAPKSYVPYFTDEPLFSDYGDKSDDEDDYVRARKKRLIGDQKTAFAEAYSASKLNSGTLIQLAIVEAELKNLVHSSLRKAEAEVAALQRRIRLLEDDLESTDTRLTDATAKLEEASKAADESERFRRALQSRQVTDDTRIEELQQRIQKTAKEAAEAERKYQESSRKLAMSEVDLERAESRLEAAERLLCRSRVFALYFYHWVCACCLHMHALIPSFLSPLSAPIQATQELATAEDALAAAEKRVEDAEEKILDLEDELRIVGNNMKSLEISEQEAAQREEAYEENIRDLTERLKAASKQKQTYQATLEKLTKQLAEAEDRAQDAERLVHTLQGETDRLEGKRRAEKRTALAESEALKRQEELARLEAELDAEKTLNASLREDMEDIAAELQSI</sequence>
<feature type="compositionally biased region" description="Basic and acidic residues" evidence="6">
    <location>
        <begin position="124"/>
        <end position="138"/>
    </location>
</feature>